<organism evidence="1 2">
    <name type="scientific">Siansivirga zeaxanthinifaciens CC-SAMT-1</name>
    <dbReference type="NCBI Taxonomy" id="1454006"/>
    <lineage>
        <taxon>Bacteria</taxon>
        <taxon>Pseudomonadati</taxon>
        <taxon>Bacteroidota</taxon>
        <taxon>Flavobacteriia</taxon>
        <taxon>Flavobacteriales</taxon>
        <taxon>Flavobacteriaceae</taxon>
        <taxon>Siansivirga</taxon>
    </lineage>
</organism>
<gene>
    <name evidence="1" type="ORF">AW14_14705</name>
</gene>
<accession>A0A0C5WEP0</accession>
<proteinExistence type="predicted"/>
<keyword evidence="2" id="KW-1185">Reference proteome</keyword>
<dbReference type="AlphaFoldDB" id="A0A0C5WEP0"/>
<dbReference type="KEGG" id="sze:AW14_14705"/>
<sequence length="140" mass="16487">MSTNMFKKMSNLFFRATEMISQSYEHRVHLINTFNEEFKKAYNNSDLCRFCYFSTVSGNLEFKHAFSSHYLRSGFQLTIDEDYFLTDNDFTLISSYVLENTEFVKKLMVIGYDTFIVKGKTSIEGIQIPLKEIVNLDLKY</sequence>
<evidence type="ECO:0000313" key="2">
    <source>
        <dbReference type="Proteomes" id="UP000032229"/>
    </source>
</evidence>
<dbReference type="HOGENOM" id="CLU_1833860_0_0_10"/>
<protein>
    <submittedName>
        <fullName evidence="1">Uncharacterized protein</fullName>
    </submittedName>
</protein>
<dbReference type="Proteomes" id="UP000032229">
    <property type="component" value="Chromosome"/>
</dbReference>
<dbReference type="EMBL" id="CP007202">
    <property type="protein sequence ID" value="AJR04682.1"/>
    <property type="molecule type" value="Genomic_DNA"/>
</dbReference>
<dbReference type="STRING" id="1454006.AW14_14705"/>
<evidence type="ECO:0000313" key="1">
    <source>
        <dbReference type="EMBL" id="AJR04682.1"/>
    </source>
</evidence>
<reference evidence="1 2" key="1">
    <citation type="submission" date="2014-02" db="EMBL/GenBank/DDBJ databases">
        <authorList>
            <person name="Young C.-C."/>
            <person name="Hameed A."/>
            <person name="Huang H.-C."/>
            <person name="Shahina M."/>
        </authorList>
    </citation>
    <scope>NUCLEOTIDE SEQUENCE [LARGE SCALE GENOMIC DNA]</scope>
    <source>
        <strain evidence="1 2">CC-SAMT-1</strain>
    </source>
</reference>
<name>A0A0C5WEP0_9FLAO</name>